<dbReference type="EMBL" id="LCUC01000030">
    <property type="protein sequence ID" value="KKY39189.1"/>
    <property type="molecule type" value="Genomic_DNA"/>
</dbReference>
<dbReference type="SUPFAM" id="SSF89733">
    <property type="entry name" value="L-sulfolactate dehydrogenase-like"/>
    <property type="match status" value="1"/>
</dbReference>
<protein>
    <submittedName>
        <fullName evidence="3">Putative malate l-lactate dehydrogenase</fullName>
    </submittedName>
</protein>
<dbReference type="InterPro" id="IPR036111">
    <property type="entry name" value="Mal/L-sulfo/L-lacto_DH-like_sf"/>
</dbReference>
<dbReference type="InterPro" id="IPR003767">
    <property type="entry name" value="Malate/L-lactate_DH-like"/>
</dbReference>
<evidence type="ECO:0000256" key="1">
    <source>
        <dbReference type="ARBA" id="ARBA00006056"/>
    </source>
</evidence>
<evidence type="ECO:0000313" key="3">
    <source>
        <dbReference type="EMBL" id="KKY39189.1"/>
    </source>
</evidence>
<dbReference type="STRING" id="1214573.A0A0G2FZ97"/>
<comment type="caution">
    <text evidence="3">The sequence shown here is derived from an EMBL/GenBank/DDBJ whole genome shotgun (WGS) entry which is preliminary data.</text>
</comment>
<name>A0A0G2FZ97_9PEZI</name>
<dbReference type="PANTHER" id="PTHR11091">
    <property type="entry name" value="OXIDOREDUCTASE-RELATED"/>
    <property type="match status" value="1"/>
</dbReference>
<dbReference type="AlphaFoldDB" id="A0A0G2FZ97"/>
<gene>
    <name evidence="3" type="ORF">UCDDA912_g00747</name>
</gene>
<dbReference type="Pfam" id="PF02615">
    <property type="entry name" value="Ldh_2"/>
    <property type="match status" value="1"/>
</dbReference>
<organism evidence="3 4">
    <name type="scientific">Diaporthe ampelina</name>
    <dbReference type="NCBI Taxonomy" id="1214573"/>
    <lineage>
        <taxon>Eukaryota</taxon>
        <taxon>Fungi</taxon>
        <taxon>Dikarya</taxon>
        <taxon>Ascomycota</taxon>
        <taxon>Pezizomycotina</taxon>
        <taxon>Sordariomycetes</taxon>
        <taxon>Sordariomycetidae</taxon>
        <taxon>Diaporthales</taxon>
        <taxon>Diaporthaceae</taxon>
        <taxon>Diaporthe</taxon>
    </lineage>
</organism>
<dbReference type="Gene3D" id="3.30.1370.60">
    <property type="entry name" value="Hypothetical oxidoreductase yiak, domain 2"/>
    <property type="match status" value="2"/>
</dbReference>
<dbReference type="Proteomes" id="UP000034680">
    <property type="component" value="Unassembled WGS sequence"/>
</dbReference>
<sequence>MERSIKRAEIYGIGIMTANHSDHFGMAAIYALQALDAGMISLVSAHSAKQMPTFEAALNGSMAPIGGPKGSGIAILMDIMSGVLSGAEIGGQVRDQYKEQGRRMWVIALLP</sequence>
<reference evidence="3 4" key="2">
    <citation type="submission" date="2015-05" db="EMBL/GenBank/DDBJ databases">
        <authorList>
            <person name="Morales-Cruz A."/>
            <person name="Amrine K.C."/>
            <person name="Cantu D."/>
        </authorList>
    </citation>
    <scope>NUCLEOTIDE SEQUENCE [LARGE SCALE GENOMIC DNA]</scope>
    <source>
        <strain evidence="3">DA912</strain>
    </source>
</reference>
<evidence type="ECO:0000256" key="2">
    <source>
        <dbReference type="ARBA" id="ARBA00023002"/>
    </source>
</evidence>
<keyword evidence="2" id="KW-0560">Oxidoreductase</keyword>
<evidence type="ECO:0000313" key="4">
    <source>
        <dbReference type="Proteomes" id="UP000034680"/>
    </source>
</evidence>
<reference evidence="3 4" key="1">
    <citation type="submission" date="2015-05" db="EMBL/GenBank/DDBJ databases">
        <title>Distinctive expansion of gene families associated with plant cell wall degradation and secondary metabolism in the genomes of grapevine trunk pathogens.</title>
        <authorList>
            <person name="Lawrence D.P."/>
            <person name="Travadon R."/>
            <person name="Rolshausen P.E."/>
            <person name="Baumgartner K."/>
        </authorList>
    </citation>
    <scope>NUCLEOTIDE SEQUENCE [LARGE SCALE GENOMIC DNA]</scope>
    <source>
        <strain evidence="3">DA912</strain>
    </source>
</reference>
<accession>A0A0G2FZ97</accession>
<comment type="similarity">
    <text evidence="1">Belongs to the LDH2/MDH2 oxidoreductase family.</text>
</comment>
<keyword evidence="4" id="KW-1185">Reference proteome</keyword>
<dbReference type="PANTHER" id="PTHR11091:SF0">
    <property type="entry name" value="MALATE DEHYDROGENASE"/>
    <property type="match status" value="1"/>
</dbReference>
<dbReference type="GO" id="GO:0016491">
    <property type="term" value="F:oxidoreductase activity"/>
    <property type="evidence" value="ECO:0007669"/>
    <property type="project" value="UniProtKB-KW"/>
</dbReference>
<dbReference type="InterPro" id="IPR043143">
    <property type="entry name" value="Mal/L-sulf/L-lact_DH-like_NADP"/>
</dbReference>
<proteinExistence type="inferred from homology"/>
<dbReference type="OrthoDB" id="7881616at2759"/>